<dbReference type="AlphaFoldDB" id="A0A9W6IQR4"/>
<feature type="transmembrane region" description="Helical" evidence="9">
    <location>
        <begin position="88"/>
        <end position="105"/>
    </location>
</feature>
<evidence type="ECO:0000256" key="6">
    <source>
        <dbReference type="ARBA" id="ARBA00022801"/>
    </source>
</evidence>
<evidence type="ECO:0000256" key="1">
    <source>
        <dbReference type="ARBA" id="ARBA00006139"/>
    </source>
</evidence>
<dbReference type="InterPro" id="IPR001872">
    <property type="entry name" value="Peptidase_A8"/>
</dbReference>
<comment type="function">
    <text evidence="9">This protein specifically catalyzes the removal of signal peptides from prolipoproteins.</text>
</comment>
<dbReference type="Proteomes" id="UP001143486">
    <property type="component" value="Unassembled WGS sequence"/>
</dbReference>
<keyword evidence="4 9" id="KW-0812">Transmembrane</keyword>
<dbReference type="Pfam" id="PF01252">
    <property type="entry name" value="Peptidase_A8"/>
    <property type="match status" value="1"/>
</dbReference>
<dbReference type="NCBIfam" id="TIGR00077">
    <property type="entry name" value="lspA"/>
    <property type="match status" value="1"/>
</dbReference>
<dbReference type="PRINTS" id="PR00781">
    <property type="entry name" value="LIPOSIGPTASE"/>
</dbReference>
<dbReference type="GO" id="GO:0005886">
    <property type="term" value="C:plasma membrane"/>
    <property type="evidence" value="ECO:0007669"/>
    <property type="project" value="UniProtKB-SubCell"/>
</dbReference>
<dbReference type="EC" id="3.4.23.36" evidence="9"/>
<keyword evidence="7 9" id="KW-1133">Transmembrane helix</keyword>
<keyword evidence="3 9" id="KW-0645">Protease</keyword>
<name>A0A9W6IQR4_9PROT</name>
<evidence type="ECO:0000256" key="3">
    <source>
        <dbReference type="ARBA" id="ARBA00022670"/>
    </source>
</evidence>
<dbReference type="PANTHER" id="PTHR33695">
    <property type="entry name" value="LIPOPROTEIN SIGNAL PEPTIDASE"/>
    <property type="match status" value="1"/>
</dbReference>
<feature type="active site" evidence="9">
    <location>
        <position position="115"/>
    </location>
</feature>
<proteinExistence type="inferred from homology"/>
<evidence type="ECO:0000256" key="5">
    <source>
        <dbReference type="ARBA" id="ARBA00022750"/>
    </source>
</evidence>
<gene>
    <name evidence="9" type="primary">lspA</name>
    <name evidence="11" type="ORF">GCM10017621_34550</name>
</gene>
<evidence type="ECO:0000256" key="10">
    <source>
        <dbReference type="RuleBase" id="RU004181"/>
    </source>
</evidence>
<dbReference type="HAMAP" id="MF_00161">
    <property type="entry name" value="LspA"/>
    <property type="match status" value="1"/>
</dbReference>
<accession>A0A9W6IQR4</accession>
<evidence type="ECO:0000313" key="12">
    <source>
        <dbReference type="Proteomes" id="UP001143486"/>
    </source>
</evidence>
<feature type="transmembrane region" description="Helical" evidence="9">
    <location>
        <begin position="65"/>
        <end position="82"/>
    </location>
</feature>
<evidence type="ECO:0000256" key="9">
    <source>
        <dbReference type="HAMAP-Rule" id="MF_00161"/>
    </source>
</evidence>
<dbReference type="RefSeq" id="WP_271188279.1">
    <property type="nucleotide sequence ID" value="NZ_BSFE01000016.1"/>
</dbReference>
<evidence type="ECO:0000313" key="11">
    <source>
        <dbReference type="EMBL" id="GLK53947.1"/>
    </source>
</evidence>
<dbReference type="EMBL" id="BSFE01000016">
    <property type="protein sequence ID" value="GLK53947.1"/>
    <property type="molecule type" value="Genomic_DNA"/>
</dbReference>
<reference evidence="11" key="1">
    <citation type="journal article" date="2014" name="Int. J. Syst. Evol. Microbiol.">
        <title>Complete genome sequence of Corynebacterium casei LMG S-19264T (=DSM 44701T), isolated from a smear-ripened cheese.</title>
        <authorList>
            <consortium name="US DOE Joint Genome Institute (JGI-PGF)"/>
            <person name="Walter F."/>
            <person name="Albersmeier A."/>
            <person name="Kalinowski J."/>
            <person name="Ruckert C."/>
        </authorList>
    </citation>
    <scope>NUCLEOTIDE SEQUENCE</scope>
    <source>
        <strain evidence="11">VKM B-1513</strain>
    </source>
</reference>
<reference evidence="11" key="2">
    <citation type="submission" date="2023-01" db="EMBL/GenBank/DDBJ databases">
        <authorList>
            <person name="Sun Q."/>
            <person name="Evtushenko L."/>
        </authorList>
    </citation>
    <scope>NUCLEOTIDE SEQUENCE</scope>
    <source>
        <strain evidence="11">VKM B-1513</strain>
    </source>
</reference>
<dbReference type="GO" id="GO:0006508">
    <property type="term" value="P:proteolysis"/>
    <property type="evidence" value="ECO:0007669"/>
    <property type="project" value="UniProtKB-KW"/>
</dbReference>
<comment type="pathway">
    <text evidence="9">Protein modification; lipoprotein biosynthesis (signal peptide cleavage).</text>
</comment>
<comment type="subcellular location">
    <subcellularLocation>
        <location evidence="9">Cell membrane</location>
        <topology evidence="9">Multi-pass membrane protein</topology>
    </subcellularLocation>
</comment>
<dbReference type="GO" id="GO:0004190">
    <property type="term" value="F:aspartic-type endopeptidase activity"/>
    <property type="evidence" value="ECO:0007669"/>
    <property type="project" value="UniProtKB-UniRule"/>
</dbReference>
<dbReference type="PANTHER" id="PTHR33695:SF1">
    <property type="entry name" value="LIPOPROTEIN SIGNAL PEPTIDASE"/>
    <property type="match status" value="1"/>
</dbReference>
<protein>
    <recommendedName>
        <fullName evidence="9">Lipoprotein signal peptidase</fullName>
        <ecNumber evidence="9">3.4.23.36</ecNumber>
    </recommendedName>
    <alternativeName>
        <fullName evidence="9">Prolipoprotein signal peptidase</fullName>
    </alternativeName>
    <alternativeName>
        <fullName evidence="9">Signal peptidase II</fullName>
        <shortName evidence="9">SPase II</shortName>
    </alternativeName>
</protein>
<evidence type="ECO:0000256" key="2">
    <source>
        <dbReference type="ARBA" id="ARBA00022475"/>
    </source>
</evidence>
<organism evidence="11 12">
    <name type="scientific">Maricaulis virginensis</name>
    <dbReference type="NCBI Taxonomy" id="144022"/>
    <lineage>
        <taxon>Bacteria</taxon>
        <taxon>Pseudomonadati</taxon>
        <taxon>Pseudomonadota</taxon>
        <taxon>Alphaproteobacteria</taxon>
        <taxon>Maricaulales</taxon>
        <taxon>Maricaulaceae</taxon>
        <taxon>Maricaulis</taxon>
    </lineage>
</organism>
<comment type="similarity">
    <text evidence="1 9 10">Belongs to the peptidase A8 family.</text>
</comment>
<keyword evidence="6 9" id="KW-0378">Hydrolase</keyword>
<keyword evidence="5 9" id="KW-0064">Aspartyl protease</keyword>
<evidence type="ECO:0000256" key="7">
    <source>
        <dbReference type="ARBA" id="ARBA00022989"/>
    </source>
</evidence>
<comment type="catalytic activity">
    <reaction evidence="9">
        <text>Release of signal peptides from bacterial membrane prolipoproteins. Hydrolyzes -Xaa-Yaa-Zaa-|-(S,diacylglyceryl)Cys-, in which Xaa is hydrophobic (preferably Leu), and Yaa (Ala or Ser) and Zaa (Gly or Ala) have small, neutral side chains.</text>
        <dbReference type="EC" id="3.4.23.36"/>
    </reaction>
</comment>
<keyword evidence="12" id="KW-1185">Reference proteome</keyword>
<keyword evidence="2 9" id="KW-1003">Cell membrane</keyword>
<comment type="caution">
    <text evidence="9">Lacks conserved residue(s) required for the propagation of feature annotation.</text>
</comment>
<sequence>MRVGTAALIVATGVALDLATKAWARVSLEPYGPASDFLPFVSLHLTFNKGVSFSLLAFEGDTSQAALVVVTGLLTLAMTVWAYRSQGWHRIALSLVVAGALANLIDRGARGSVTDFLNLHFGDWHFFVFNLADVWISFGAAFLLALQIIPPKNPAKIASGSASTRAKVTEVPPR</sequence>
<evidence type="ECO:0000256" key="4">
    <source>
        <dbReference type="ARBA" id="ARBA00022692"/>
    </source>
</evidence>
<keyword evidence="8 9" id="KW-0472">Membrane</keyword>
<comment type="caution">
    <text evidence="11">The sequence shown here is derived from an EMBL/GenBank/DDBJ whole genome shotgun (WGS) entry which is preliminary data.</text>
</comment>
<feature type="transmembrane region" description="Helical" evidence="9">
    <location>
        <begin position="126"/>
        <end position="149"/>
    </location>
</feature>
<evidence type="ECO:0000256" key="8">
    <source>
        <dbReference type="ARBA" id="ARBA00023136"/>
    </source>
</evidence>
<feature type="active site" evidence="9">
    <location>
        <position position="133"/>
    </location>
</feature>